<organism evidence="4 5">
    <name type="scientific">Roseobacter insulae</name>
    <dbReference type="NCBI Taxonomy" id="2859783"/>
    <lineage>
        <taxon>Bacteria</taxon>
        <taxon>Pseudomonadati</taxon>
        <taxon>Pseudomonadota</taxon>
        <taxon>Alphaproteobacteria</taxon>
        <taxon>Rhodobacterales</taxon>
        <taxon>Roseobacteraceae</taxon>
        <taxon>Roseobacter</taxon>
    </lineage>
</organism>
<dbReference type="RefSeq" id="WP_219507810.1">
    <property type="nucleotide sequence ID" value="NZ_JAHXDN010000010.1"/>
</dbReference>
<reference evidence="4" key="1">
    <citation type="submission" date="2021-07" db="EMBL/GenBank/DDBJ databases">
        <title>Roseobacter insulae sp. nov., isolated from a tidal flat.</title>
        <authorList>
            <person name="Park S."/>
            <person name="Yoon J.-H."/>
        </authorList>
    </citation>
    <scope>NUCLEOTIDE SEQUENCE</scope>
    <source>
        <strain evidence="4">YSTF-M11</strain>
    </source>
</reference>
<dbReference type="Pfam" id="PF13362">
    <property type="entry name" value="Toprim_3"/>
    <property type="match status" value="1"/>
</dbReference>
<evidence type="ECO:0000259" key="3">
    <source>
        <dbReference type="Pfam" id="PF23639"/>
    </source>
</evidence>
<dbReference type="InterPro" id="IPR055570">
    <property type="entry name" value="DUF7146"/>
</dbReference>
<dbReference type="Proteomes" id="UP001138661">
    <property type="component" value="Unassembled WGS sequence"/>
</dbReference>
<accession>A0A9X1G0A0</accession>
<comment type="caution">
    <text evidence="4">The sequence shown here is derived from an EMBL/GenBank/DDBJ whole genome shotgun (WGS) entry which is preliminary data.</text>
</comment>
<dbReference type="InterPro" id="IPR006171">
    <property type="entry name" value="TOPRIM_dom"/>
</dbReference>
<dbReference type="EMBL" id="JAHXDN010000010">
    <property type="protein sequence ID" value="MBW4710717.1"/>
    <property type="molecule type" value="Genomic_DNA"/>
</dbReference>
<proteinExistence type="predicted"/>
<feature type="domain" description="Toprim" evidence="2">
    <location>
        <begin position="291"/>
        <end position="382"/>
    </location>
</feature>
<gene>
    <name evidence="4" type="ORF">KX928_23250</name>
</gene>
<protein>
    <submittedName>
        <fullName evidence="4">Toprim domain-containing protein</fullName>
    </submittedName>
</protein>
<evidence type="ECO:0000313" key="4">
    <source>
        <dbReference type="EMBL" id="MBW4710717.1"/>
    </source>
</evidence>
<feature type="region of interest" description="Disordered" evidence="1">
    <location>
        <begin position="122"/>
        <end position="155"/>
    </location>
</feature>
<name>A0A9X1G0A0_9RHOB</name>
<dbReference type="AlphaFoldDB" id="A0A9X1G0A0"/>
<evidence type="ECO:0000256" key="1">
    <source>
        <dbReference type="SAM" id="MobiDB-lite"/>
    </source>
</evidence>
<keyword evidence="5" id="KW-1185">Reference proteome</keyword>
<evidence type="ECO:0000313" key="5">
    <source>
        <dbReference type="Proteomes" id="UP001138661"/>
    </source>
</evidence>
<feature type="compositionally biased region" description="Basic and acidic residues" evidence="1">
    <location>
        <begin position="122"/>
        <end position="154"/>
    </location>
</feature>
<sequence>MTDRDTYSLEQIKDMLLARIDQVVDRYAPAAPGSHTTFGKYYTLNPGRPDRSVGSFCVTMSGSGAGRWADFAMSPLPGSRSSADFATGDILDLIALSCGCDMRGALTEARAFLGLRTLSPEERRRQEQRAAELKRQRQDADQADREKRSKREKQGLAIYLSGQQQLRDTPVHHYLRDTRGINLADLPRQPGVIRYVPECYYQHTDDKTGEYEDGKYAAMVALFTDKAGKPAGIHRTYLQRNSDGSWDKAPIMQPKKVLGWRPGSWIQIWKGLGPRGGKPCSLKDAAPGQHVLITEGIEDALSAAFLKPDARVLAAYSLSNLGSIDLPACVTAVTIVADLDDNDTARDALRRAVKKHQDAGRAVRLFQNQWGGKDLNDALRAAQTDKGAA</sequence>
<dbReference type="Pfam" id="PF23639">
    <property type="entry name" value="DUF7146"/>
    <property type="match status" value="1"/>
</dbReference>
<evidence type="ECO:0000259" key="2">
    <source>
        <dbReference type="Pfam" id="PF13362"/>
    </source>
</evidence>
<feature type="domain" description="DUF7146" evidence="3">
    <location>
        <begin position="152"/>
        <end position="264"/>
    </location>
</feature>